<feature type="transmembrane region" description="Helical" evidence="7">
    <location>
        <begin position="156"/>
        <end position="174"/>
    </location>
</feature>
<keyword evidence="10" id="KW-1185">Reference proteome</keyword>
<feature type="transmembrane region" description="Helical" evidence="7">
    <location>
        <begin position="277"/>
        <end position="296"/>
    </location>
</feature>
<evidence type="ECO:0000256" key="3">
    <source>
        <dbReference type="ARBA" id="ARBA00022475"/>
    </source>
</evidence>
<feature type="transmembrane region" description="Helical" evidence="7">
    <location>
        <begin position="218"/>
        <end position="241"/>
    </location>
</feature>
<feature type="transmembrane region" description="Helical" evidence="7">
    <location>
        <begin position="101"/>
        <end position="118"/>
    </location>
</feature>
<evidence type="ECO:0000259" key="8">
    <source>
        <dbReference type="Pfam" id="PF00892"/>
    </source>
</evidence>
<dbReference type="Pfam" id="PF00892">
    <property type="entry name" value="EamA"/>
    <property type="match status" value="2"/>
</dbReference>
<dbReference type="RefSeq" id="WP_245723996.1">
    <property type="nucleotide sequence ID" value="NZ_FNNC01000001.1"/>
</dbReference>
<protein>
    <submittedName>
        <fullName evidence="9">EamA domain-containing membrane protein RarD</fullName>
    </submittedName>
</protein>
<feature type="transmembrane region" description="Helical" evidence="7">
    <location>
        <begin position="186"/>
        <end position="206"/>
    </location>
</feature>
<feature type="transmembrane region" description="Helical" evidence="7">
    <location>
        <begin position="253"/>
        <end position="271"/>
    </location>
</feature>
<feature type="transmembrane region" description="Helical" evidence="7">
    <location>
        <begin position="37"/>
        <end position="57"/>
    </location>
</feature>
<dbReference type="Proteomes" id="UP000199488">
    <property type="component" value="Unassembled WGS sequence"/>
</dbReference>
<keyword evidence="6 7" id="KW-0472">Membrane</keyword>
<dbReference type="PANTHER" id="PTHR32322:SF18">
    <property type="entry name" value="S-ADENOSYLMETHIONINE_S-ADENOSYLHOMOCYSTEINE TRANSPORTER"/>
    <property type="match status" value="1"/>
</dbReference>
<gene>
    <name evidence="9" type="ORF">SAMN05421781_0635</name>
</gene>
<comment type="subcellular location">
    <subcellularLocation>
        <location evidence="1">Cell membrane</location>
        <topology evidence="1">Multi-pass membrane protein</topology>
    </subcellularLocation>
</comment>
<name>A0A1H2R7L8_9BACI</name>
<reference evidence="9 10" key="1">
    <citation type="submission" date="2016-10" db="EMBL/GenBank/DDBJ databases">
        <authorList>
            <person name="de Groot N.N."/>
        </authorList>
    </citation>
    <scope>NUCLEOTIDE SEQUENCE [LARGE SCALE GENOMIC DNA]</scope>
    <source>
        <strain evidence="9 10">DSM 23126</strain>
    </source>
</reference>
<dbReference type="EMBL" id="FNNC01000001">
    <property type="protein sequence ID" value="SDW15473.1"/>
    <property type="molecule type" value="Genomic_DNA"/>
</dbReference>
<evidence type="ECO:0000256" key="5">
    <source>
        <dbReference type="ARBA" id="ARBA00022989"/>
    </source>
</evidence>
<dbReference type="AlphaFoldDB" id="A0A1H2R7L8"/>
<keyword evidence="4 7" id="KW-0812">Transmembrane</keyword>
<accession>A0A1H2R7L8</accession>
<keyword evidence="5 7" id="KW-1133">Transmembrane helix</keyword>
<proteinExistence type="inferred from homology"/>
<evidence type="ECO:0000313" key="10">
    <source>
        <dbReference type="Proteomes" id="UP000199488"/>
    </source>
</evidence>
<feature type="transmembrane region" description="Helical" evidence="7">
    <location>
        <begin position="69"/>
        <end position="89"/>
    </location>
</feature>
<evidence type="ECO:0000256" key="1">
    <source>
        <dbReference type="ARBA" id="ARBA00004651"/>
    </source>
</evidence>
<keyword evidence="3" id="KW-1003">Cell membrane</keyword>
<organism evidence="9 10">
    <name type="scientific">Marinococcus luteus</name>
    <dbReference type="NCBI Taxonomy" id="1122204"/>
    <lineage>
        <taxon>Bacteria</taxon>
        <taxon>Bacillati</taxon>
        <taxon>Bacillota</taxon>
        <taxon>Bacilli</taxon>
        <taxon>Bacillales</taxon>
        <taxon>Bacillaceae</taxon>
        <taxon>Marinococcus</taxon>
    </lineage>
</organism>
<evidence type="ECO:0000256" key="2">
    <source>
        <dbReference type="ARBA" id="ARBA00007362"/>
    </source>
</evidence>
<dbReference type="SUPFAM" id="SSF103481">
    <property type="entry name" value="Multidrug resistance efflux transporter EmrE"/>
    <property type="match status" value="2"/>
</dbReference>
<evidence type="ECO:0000313" key="9">
    <source>
        <dbReference type="EMBL" id="SDW15473.1"/>
    </source>
</evidence>
<feature type="transmembrane region" description="Helical" evidence="7">
    <location>
        <begin position="125"/>
        <end position="144"/>
    </location>
</feature>
<evidence type="ECO:0000256" key="4">
    <source>
        <dbReference type="ARBA" id="ARBA00022692"/>
    </source>
</evidence>
<comment type="similarity">
    <text evidence="2">Belongs to the EamA transporter family.</text>
</comment>
<dbReference type="InterPro" id="IPR037185">
    <property type="entry name" value="EmrE-like"/>
</dbReference>
<evidence type="ECO:0000256" key="7">
    <source>
        <dbReference type="SAM" id="Phobius"/>
    </source>
</evidence>
<feature type="domain" description="EamA" evidence="8">
    <location>
        <begin position="155"/>
        <end position="291"/>
    </location>
</feature>
<sequence>MRPLEAGKLYGSVMLVMLMWGLNVVALKVLVAEINPVYMQAARILLAGLSVALFVFLRKEHERVPRTAFMYILLAAAFGMTGHHTFLAIGLSETTAVKSSLILALLPITTALLSMLFLGDAFTKLRWLGVFAGFAGAVLINVTGEGGEAVQGAARGDAFIFAAMTAQAVSFLFIKKASELVAPRVLTIYTLMLGSVGLFAVSFVLAPSGWESYITAPGWVWLVFLLSGVFATGLGQILYNASISKIGPGKTAIFNNFVPFFGLLSSALILGENVSPAQLGGFIFIVAGVLLGTGWVDQLLLKKRKQAPAKYDA</sequence>
<dbReference type="PANTHER" id="PTHR32322">
    <property type="entry name" value="INNER MEMBRANE TRANSPORTER"/>
    <property type="match status" value="1"/>
</dbReference>
<evidence type="ECO:0000256" key="6">
    <source>
        <dbReference type="ARBA" id="ARBA00023136"/>
    </source>
</evidence>
<dbReference type="InterPro" id="IPR000620">
    <property type="entry name" value="EamA_dom"/>
</dbReference>
<dbReference type="GO" id="GO:0005886">
    <property type="term" value="C:plasma membrane"/>
    <property type="evidence" value="ECO:0007669"/>
    <property type="project" value="UniProtKB-SubCell"/>
</dbReference>
<dbReference type="InterPro" id="IPR050638">
    <property type="entry name" value="AA-Vitamin_Transporters"/>
</dbReference>
<feature type="transmembrane region" description="Helical" evidence="7">
    <location>
        <begin position="12"/>
        <end position="31"/>
    </location>
</feature>
<feature type="domain" description="EamA" evidence="8">
    <location>
        <begin position="13"/>
        <end position="141"/>
    </location>
</feature>